<accession>A0A834UA46</accession>
<name>A0A834UA46_VESPE</name>
<proteinExistence type="predicted"/>
<gene>
    <name evidence="2" type="ORF">H0235_007744</name>
</gene>
<reference evidence="2" key="1">
    <citation type="journal article" date="2020" name="G3 (Bethesda)">
        <title>High-Quality Assemblies for Three Invasive Social Wasps from the &lt;i&gt;Vespula&lt;/i&gt; Genus.</title>
        <authorList>
            <person name="Harrop T.W.R."/>
            <person name="Guhlin J."/>
            <person name="McLaughlin G.M."/>
            <person name="Permina E."/>
            <person name="Stockwell P."/>
            <person name="Gilligan J."/>
            <person name="Le Lec M.F."/>
            <person name="Gruber M.A.M."/>
            <person name="Quinn O."/>
            <person name="Lovegrove M."/>
            <person name="Duncan E.J."/>
            <person name="Remnant E.J."/>
            <person name="Van Eeckhoven J."/>
            <person name="Graham B."/>
            <person name="Knapp R.A."/>
            <person name="Langford K.W."/>
            <person name="Kronenberg Z."/>
            <person name="Press M.O."/>
            <person name="Eacker S.M."/>
            <person name="Wilson-Rankin E.E."/>
            <person name="Purcell J."/>
            <person name="Lester P.J."/>
            <person name="Dearden P.K."/>
        </authorList>
    </citation>
    <scope>NUCLEOTIDE SEQUENCE</scope>
    <source>
        <strain evidence="2">Volc-1</strain>
    </source>
</reference>
<dbReference type="EMBL" id="JACSDY010000006">
    <property type="protein sequence ID" value="KAF7425306.1"/>
    <property type="molecule type" value="Genomic_DNA"/>
</dbReference>
<organism evidence="2 3">
    <name type="scientific">Vespula pensylvanica</name>
    <name type="common">Western yellow jacket</name>
    <name type="synonym">Wasp</name>
    <dbReference type="NCBI Taxonomy" id="30213"/>
    <lineage>
        <taxon>Eukaryota</taxon>
        <taxon>Metazoa</taxon>
        <taxon>Ecdysozoa</taxon>
        <taxon>Arthropoda</taxon>
        <taxon>Hexapoda</taxon>
        <taxon>Insecta</taxon>
        <taxon>Pterygota</taxon>
        <taxon>Neoptera</taxon>
        <taxon>Endopterygota</taxon>
        <taxon>Hymenoptera</taxon>
        <taxon>Apocrita</taxon>
        <taxon>Aculeata</taxon>
        <taxon>Vespoidea</taxon>
        <taxon>Vespidae</taxon>
        <taxon>Vespinae</taxon>
        <taxon>Vespula</taxon>
    </lineage>
</organism>
<dbReference type="Proteomes" id="UP000600918">
    <property type="component" value="Unassembled WGS sequence"/>
</dbReference>
<protein>
    <submittedName>
        <fullName evidence="2">Uncharacterized protein</fullName>
    </submittedName>
</protein>
<evidence type="ECO:0000313" key="2">
    <source>
        <dbReference type="EMBL" id="KAF7425306.1"/>
    </source>
</evidence>
<dbReference type="AlphaFoldDB" id="A0A834UA46"/>
<keyword evidence="3" id="KW-1185">Reference proteome</keyword>
<sequence length="132" mass="14882">MRVFSRHAIRHTISFSEHCCYARGISRVVNYPTIVLLQLRWSSWIKTNIIPTRSFSNNAVMQRQKRRINGEHNPKCSSSSSSSSSLSSSSRRSSDITKNHGAAFRPDIFQLPVNMIGGGRCCKSAPRRCSHT</sequence>
<comment type="caution">
    <text evidence="2">The sequence shown here is derived from an EMBL/GenBank/DDBJ whole genome shotgun (WGS) entry which is preliminary data.</text>
</comment>
<evidence type="ECO:0000313" key="3">
    <source>
        <dbReference type="Proteomes" id="UP000600918"/>
    </source>
</evidence>
<evidence type="ECO:0000256" key="1">
    <source>
        <dbReference type="SAM" id="MobiDB-lite"/>
    </source>
</evidence>
<feature type="region of interest" description="Disordered" evidence="1">
    <location>
        <begin position="55"/>
        <end position="99"/>
    </location>
</feature>
<feature type="compositionally biased region" description="Low complexity" evidence="1">
    <location>
        <begin position="77"/>
        <end position="91"/>
    </location>
</feature>